<keyword evidence="2" id="KW-0812">Transmembrane</keyword>
<accession>A0A3A4BL31</accession>
<dbReference type="AlphaFoldDB" id="A0A3A4BL31"/>
<protein>
    <submittedName>
        <fullName evidence="3">Uncharacterized protein</fullName>
    </submittedName>
</protein>
<evidence type="ECO:0000313" key="3">
    <source>
        <dbReference type="EMBL" id="RJL31752.1"/>
    </source>
</evidence>
<feature type="transmembrane region" description="Helical" evidence="2">
    <location>
        <begin position="473"/>
        <end position="495"/>
    </location>
</feature>
<feature type="transmembrane region" description="Helical" evidence="2">
    <location>
        <begin position="319"/>
        <end position="339"/>
    </location>
</feature>
<proteinExistence type="predicted"/>
<evidence type="ECO:0000313" key="4">
    <source>
        <dbReference type="Proteomes" id="UP000265768"/>
    </source>
</evidence>
<keyword evidence="2" id="KW-0472">Membrane</keyword>
<name>A0A3A4BL31_9ACTN</name>
<sequence length="785" mass="86826">MALALANLVIVAGADRRLGKRMTGRLLGRTAGEAPRGDRDFVLFLRTFPVDALLFESDRVGGVNLPTTLASVFSVRHPRHLEDTWERRLAHVFERFGWVRAVDDPDKSFTPPGIGRFPLGKEGDVWKDKVSDLIQRARLVVIVAAVGKNPAGGEGTLWEYSEALRLLPPSRIVLVSCAGRDAYERFRTRATDYHRRRAAELKASGITVRPPPALPAWPEPRRPRKAGRGFPFNGVVTFAEDWTARFVHFDVTAERGLTPYARWRGAQRHQIKPWADAFERRLPGQAVRATVRPHPHFVVLGLLFLAWIGHWLVEAWRDGPLWRFTGLTLAMFFGLIALIRTRFIVGDALIGVRLPEAARLAEAAKREPRPASGTAAPRPGTRGLIREHVVRWPGPRGLGLAVVKEHFDEAGDVIPAPRPFSGVLTVRRSTVSRGTHPVVGGVVVRGRILVVDRIDVHSGTTSRQFATRALHHLLTIPVSVVLFAVVLGLGAAGALPFGLLHRLPAEQLVISVAVFLLLMARHAIGLRRNVRLMYERLLRPRIPTDLVQEPFRLYLRPHPGDPLPFSPWAGPLDLDLNVVLSDDKRLLRVGHLPPTAPPTGPARLPLPEDGWREVLTRALPYADLVFLPTVGTAPATLWQFTEAVRLLPPRRLVLLVPSGEQADEEYASFRAAAGRALTERRAALSGGERAAVADVLLPGELPPVPDPDREPALRAAIHFDADWTPVVLPFAELGTSFADIPRNTQLERLKEELEAALRAKRDSGRSERGEEDRRGEAGAPAEERD</sequence>
<dbReference type="EMBL" id="QZEY01000006">
    <property type="protein sequence ID" value="RJL31752.1"/>
    <property type="molecule type" value="Genomic_DNA"/>
</dbReference>
<keyword evidence="4" id="KW-1185">Reference proteome</keyword>
<evidence type="ECO:0000256" key="1">
    <source>
        <dbReference type="SAM" id="MobiDB-lite"/>
    </source>
</evidence>
<dbReference type="Proteomes" id="UP000265768">
    <property type="component" value="Unassembled WGS sequence"/>
</dbReference>
<gene>
    <name evidence="3" type="ORF">D5H75_18835</name>
</gene>
<keyword evidence="2" id="KW-1133">Transmembrane helix</keyword>
<reference evidence="3 4" key="1">
    <citation type="submission" date="2018-09" db="EMBL/GenBank/DDBJ databases">
        <title>YIM 75507 draft genome.</title>
        <authorList>
            <person name="Tang S."/>
            <person name="Feng Y."/>
        </authorList>
    </citation>
    <scope>NUCLEOTIDE SEQUENCE [LARGE SCALE GENOMIC DNA]</scope>
    <source>
        <strain evidence="3 4">YIM 75507</strain>
    </source>
</reference>
<evidence type="ECO:0000256" key="2">
    <source>
        <dbReference type="SAM" id="Phobius"/>
    </source>
</evidence>
<feature type="region of interest" description="Disordered" evidence="1">
    <location>
        <begin position="756"/>
        <end position="785"/>
    </location>
</feature>
<comment type="caution">
    <text evidence="3">The sequence shown here is derived from an EMBL/GenBank/DDBJ whole genome shotgun (WGS) entry which is preliminary data.</text>
</comment>
<feature type="transmembrane region" description="Helical" evidence="2">
    <location>
        <begin position="507"/>
        <end position="524"/>
    </location>
</feature>
<organism evidence="3 4">
    <name type="scientific">Bailinhaonella thermotolerans</name>
    <dbReference type="NCBI Taxonomy" id="1070861"/>
    <lineage>
        <taxon>Bacteria</taxon>
        <taxon>Bacillati</taxon>
        <taxon>Actinomycetota</taxon>
        <taxon>Actinomycetes</taxon>
        <taxon>Streptosporangiales</taxon>
        <taxon>Streptosporangiaceae</taxon>
        <taxon>Bailinhaonella</taxon>
    </lineage>
</organism>
<feature type="transmembrane region" description="Helical" evidence="2">
    <location>
        <begin position="297"/>
        <end position="313"/>
    </location>
</feature>